<dbReference type="HOGENOM" id="CLU_3160480_0_0_1"/>
<feature type="region of interest" description="Disordered" evidence="1">
    <location>
        <begin position="1"/>
        <end position="48"/>
    </location>
</feature>
<organism evidence="2">
    <name type="scientific">Dendroctonus ponderosae</name>
    <name type="common">Mountain pine beetle</name>
    <dbReference type="NCBI Taxonomy" id="77166"/>
    <lineage>
        <taxon>Eukaryota</taxon>
        <taxon>Metazoa</taxon>
        <taxon>Ecdysozoa</taxon>
        <taxon>Arthropoda</taxon>
        <taxon>Hexapoda</taxon>
        <taxon>Insecta</taxon>
        <taxon>Pterygota</taxon>
        <taxon>Neoptera</taxon>
        <taxon>Endopterygota</taxon>
        <taxon>Coleoptera</taxon>
        <taxon>Polyphaga</taxon>
        <taxon>Cucujiformia</taxon>
        <taxon>Curculionidae</taxon>
        <taxon>Scolytinae</taxon>
        <taxon>Dendroctonus</taxon>
    </lineage>
</organism>
<gene>
    <name evidence="2" type="ORF">YQE_03107</name>
</gene>
<feature type="non-terminal residue" evidence="2">
    <location>
        <position position="1"/>
    </location>
</feature>
<feature type="compositionally biased region" description="Basic and acidic residues" evidence="1">
    <location>
        <begin position="23"/>
        <end position="37"/>
    </location>
</feature>
<evidence type="ECO:0000256" key="1">
    <source>
        <dbReference type="SAM" id="MobiDB-lite"/>
    </source>
</evidence>
<accession>N6UP06</accession>
<protein>
    <submittedName>
        <fullName evidence="2">Uncharacterized protein</fullName>
    </submittedName>
</protein>
<reference evidence="2" key="1">
    <citation type="journal article" date="2013" name="Genome Biol.">
        <title>Draft genome of the mountain pine beetle, Dendroctonus ponderosae Hopkins, a major forest pest.</title>
        <authorList>
            <person name="Keeling C.I."/>
            <person name="Yuen M.M."/>
            <person name="Liao N.Y."/>
            <person name="Docking T.R."/>
            <person name="Chan S.K."/>
            <person name="Taylor G.A."/>
            <person name="Palmquist D.L."/>
            <person name="Jackman S.D."/>
            <person name="Nguyen A."/>
            <person name="Li M."/>
            <person name="Henderson H."/>
            <person name="Janes J.K."/>
            <person name="Zhao Y."/>
            <person name="Pandoh P."/>
            <person name="Moore R."/>
            <person name="Sperling F.A."/>
            <person name="Huber D.P."/>
            <person name="Birol I."/>
            <person name="Jones S.J."/>
            <person name="Bohlmann J."/>
        </authorList>
    </citation>
    <scope>NUCLEOTIDE SEQUENCE</scope>
</reference>
<dbReference type="EMBL" id="KB740528">
    <property type="protein sequence ID" value="ENN80467.1"/>
    <property type="molecule type" value="Genomic_DNA"/>
</dbReference>
<name>N6UP06_DENPD</name>
<dbReference type="AlphaFoldDB" id="N6UP06"/>
<proteinExistence type="predicted"/>
<evidence type="ECO:0000313" key="2">
    <source>
        <dbReference type="EMBL" id="ENN80467.1"/>
    </source>
</evidence>
<sequence length="48" mass="5231">MDKQARKLNNSKGEGGAAEEGEEHGSNEDSDHDEKVSSSRSIFPLSRL</sequence>